<sequence length="185" mass="19213">MAVPPRPATAGPSTASPPPVAAVPAPRSAPSAANTATTAVVDVRATDVAGVAWIVREVTHVPGVLRLRYGRLSFESTRGVLFEGTPPELALEIGRSSRSGLHVTARGERLRICVVRPAGAVPPCAELVDRAAGGRPVTSGEMDSGSVWRPLLAPDGTAASRPGARVRRALAFTRHLPRPQDAWSG</sequence>
<name>A0ABU8N606_9PSEU</name>
<gene>
    <name evidence="2" type="ORF">WCD41_15160</name>
</gene>
<comment type="caution">
    <text evidence="2">The sequence shown here is derived from an EMBL/GenBank/DDBJ whole genome shotgun (WGS) entry which is preliminary data.</text>
</comment>
<evidence type="ECO:0000256" key="1">
    <source>
        <dbReference type="SAM" id="MobiDB-lite"/>
    </source>
</evidence>
<feature type="compositionally biased region" description="Low complexity" evidence="1">
    <location>
        <begin position="22"/>
        <end position="32"/>
    </location>
</feature>
<dbReference type="EMBL" id="JBBEGL010000004">
    <property type="protein sequence ID" value="MEJ2887796.1"/>
    <property type="molecule type" value="Genomic_DNA"/>
</dbReference>
<protein>
    <submittedName>
        <fullName evidence="2">Uncharacterized protein</fullName>
    </submittedName>
</protein>
<keyword evidence="3" id="KW-1185">Reference proteome</keyword>
<evidence type="ECO:0000313" key="2">
    <source>
        <dbReference type="EMBL" id="MEJ2887796.1"/>
    </source>
</evidence>
<evidence type="ECO:0000313" key="3">
    <source>
        <dbReference type="Proteomes" id="UP001370100"/>
    </source>
</evidence>
<accession>A0ABU8N606</accession>
<proteinExistence type="predicted"/>
<reference evidence="2 3" key="1">
    <citation type="submission" date="2024-03" db="EMBL/GenBank/DDBJ databases">
        <title>Actinomycetospora sp. OC33-EN06, a novel actinomycete isolated from wild orchid (Aerides multiflora).</title>
        <authorList>
            <person name="Suriyachadkun C."/>
        </authorList>
    </citation>
    <scope>NUCLEOTIDE SEQUENCE [LARGE SCALE GENOMIC DNA]</scope>
    <source>
        <strain evidence="2 3">OC33-EN06</strain>
    </source>
</reference>
<organism evidence="2 3">
    <name type="scientific">Actinomycetospora aeridis</name>
    <dbReference type="NCBI Taxonomy" id="3129231"/>
    <lineage>
        <taxon>Bacteria</taxon>
        <taxon>Bacillati</taxon>
        <taxon>Actinomycetota</taxon>
        <taxon>Actinomycetes</taxon>
        <taxon>Pseudonocardiales</taxon>
        <taxon>Pseudonocardiaceae</taxon>
        <taxon>Actinomycetospora</taxon>
    </lineage>
</organism>
<dbReference type="Proteomes" id="UP001370100">
    <property type="component" value="Unassembled WGS sequence"/>
</dbReference>
<feature type="region of interest" description="Disordered" evidence="1">
    <location>
        <begin position="1"/>
        <end position="32"/>
    </location>
</feature>
<dbReference type="RefSeq" id="WP_337714287.1">
    <property type="nucleotide sequence ID" value="NZ_JBBEGL010000004.1"/>
</dbReference>